<gene>
    <name evidence="1" type="ORF">KPL37_13920</name>
</gene>
<evidence type="ECO:0000313" key="1">
    <source>
        <dbReference type="EMBL" id="MBU3160839.1"/>
    </source>
</evidence>
<reference evidence="1 2" key="1">
    <citation type="submission" date="2021-06" db="EMBL/GenBank/DDBJ databases">
        <title>Clostridia strains as spoilage organisms.</title>
        <authorList>
            <person name="Wambui J."/>
            <person name="Stephan R."/>
            <person name="Stevens M.J.A."/>
        </authorList>
    </citation>
    <scope>NUCLEOTIDE SEQUENCE [LARGE SCALE GENOMIC DNA]</scope>
    <source>
        <strain evidence="1 2">DSM 14204</strain>
    </source>
</reference>
<dbReference type="RefSeq" id="WP_216150321.1">
    <property type="nucleotide sequence ID" value="NZ_JAHLDV010000037.1"/>
</dbReference>
<dbReference type="Proteomes" id="UP000776252">
    <property type="component" value="Unassembled WGS sequence"/>
</dbReference>
<comment type="caution">
    <text evidence="1">The sequence shown here is derived from an EMBL/GenBank/DDBJ whole genome shotgun (WGS) entry which is preliminary data.</text>
</comment>
<name>A0ABS6BWU1_9CLOT</name>
<keyword evidence="2" id="KW-1185">Reference proteome</keyword>
<dbReference type="EMBL" id="JAHLDV010000037">
    <property type="protein sequence ID" value="MBU3160839.1"/>
    <property type="molecule type" value="Genomic_DNA"/>
</dbReference>
<evidence type="ECO:0000313" key="2">
    <source>
        <dbReference type="Proteomes" id="UP000776252"/>
    </source>
</evidence>
<proteinExistence type="predicted"/>
<sequence>MLKISSKVLNYVQGKDLCFVVDIEKIPINCDCCNTILKTPITKSLLETEVQDKELYDTYEYKGIKVFVLKDLKIVGDMNVYQKAKIPFTEPRFGIKGIIAQ</sequence>
<accession>A0ABS6BWU1</accession>
<protein>
    <submittedName>
        <fullName evidence="1">Uncharacterized protein</fullName>
    </submittedName>
</protein>
<organism evidence="1 2">
    <name type="scientific">Clostridium frigoris</name>
    <dbReference type="NCBI Taxonomy" id="205327"/>
    <lineage>
        <taxon>Bacteria</taxon>
        <taxon>Bacillati</taxon>
        <taxon>Bacillota</taxon>
        <taxon>Clostridia</taxon>
        <taxon>Eubacteriales</taxon>
        <taxon>Clostridiaceae</taxon>
        <taxon>Clostridium</taxon>
    </lineage>
</organism>